<name>A0A1H5VWU1_9CLOT</name>
<evidence type="ECO:0000313" key="1">
    <source>
        <dbReference type="EMBL" id="SEF91755.1"/>
    </source>
</evidence>
<protein>
    <submittedName>
        <fullName evidence="1">Uncharacterized protein</fullName>
    </submittedName>
</protein>
<proteinExistence type="predicted"/>
<organism evidence="1 2">
    <name type="scientific">Caloramator fervidus</name>
    <dbReference type="NCBI Taxonomy" id="29344"/>
    <lineage>
        <taxon>Bacteria</taxon>
        <taxon>Bacillati</taxon>
        <taxon>Bacillota</taxon>
        <taxon>Clostridia</taxon>
        <taxon>Eubacteriales</taxon>
        <taxon>Clostridiaceae</taxon>
        <taxon>Caloramator</taxon>
    </lineage>
</organism>
<evidence type="ECO:0000313" key="2">
    <source>
        <dbReference type="Proteomes" id="UP000242850"/>
    </source>
</evidence>
<reference evidence="2" key="1">
    <citation type="submission" date="2016-10" db="EMBL/GenBank/DDBJ databases">
        <authorList>
            <person name="Varghese N."/>
            <person name="Submissions S."/>
        </authorList>
    </citation>
    <scope>NUCLEOTIDE SEQUENCE [LARGE SCALE GENOMIC DNA]</scope>
    <source>
        <strain evidence="2">DSM 5463</strain>
    </source>
</reference>
<dbReference type="RefSeq" id="WP_103896271.1">
    <property type="nucleotide sequence ID" value="NZ_FNUK01000016.1"/>
</dbReference>
<keyword evidence="2" id="KW-1185">Reference proteome</keyword>
<dbReference type="Proteomes" id="UP000242850">
    <property type="component" value="Unassembled WGS sequence"/>
</dbReference>
<dbReference type="EMBL" id="FNUK01000016">
    <property type="protein sequence ID" value="SEF91755.1"/>
    <property type="molecule type" value="Genomic_DNA"/>
</dbReference>
<sequence>MQVLEFIENNDDVCKLFDIYKIEFTEAFRKIKKNEYRKKLAVKQLSQIIFFKWFYSALIDNTYFSPANIFNRIIFEKFKDEVAVLPNIVPIFIENELRDFKMEYRVFTEDNNGLFNDIQFLQSFFTNKRVDLSKLKLDQVYKDIQDNLFFKDDFYLLQIFNLAAYFNAFSYENEGRRVFITGNDFDVDFFNNNNSYKKIIDFWVKIASEVLGFLNLDFYNVIYLKRNIKNKGLIQKFLDRFLKALEIDKYDFVDYILGINKDESKSHYDNYFIITSYLVKFYILPLSYFIPIIQPCYLSKMDFDIVFREAEAVVNKNCSSYDILSDPFIIYDLTYFGNKLMKRVDKTKFQDVFDEKVDVNEILEIRNEIYKNPQMQNFWESIGPKELEDFIKFLEQEGLEEKSVKKVHKEGNVIYLFNKNDG</sequence>
<accession>A0A1H5VWU1</accession>
<dbReference type="OrthoDB" id="1884465at2"/>
<gene>
    <name evidence="1" type="ORF">SAMN05660865_01321</name>
</gene>
<dbReference type="AlphaFoldDB" id="A0A1H5VWU1"/>